<comment type="caution">
    <text evidence="2">The sequence shown here is derived from an EMBL/GenBank/DDBJ whole genome shotgun (WGS) entry which is preliminary data.</text>
</comment>
<keyword evidence="3" id="KW-1185">Reference proteome</keyword>
<evidence type="ECO:0000313" key="3">
    <source>
        <dbReference type="Proteomes" id="UP000231632"/>
    </source>
</evidence>
<proteinExistence type="predicted"/>
<gene>
    <name evidence="2" type="ORF">MMIC_P2197</name>
</gene>
<protein>
    <submittedName>
        <fullName evidence="2">Uncharacterized protein</fullName>
    </submittedName>
</protein>
<dbReference type="AlphaFoldDB" id="A0A1L8CQP8"/>
<keyword evidence="1" id="KW-0812">Transmembrane</keyword>
<name>A0A1L8CQP8_9PROT</name>
<accession>A0A1L8CQP8</accession>
<feature type="transmembrane region" description="Helical" evidence="1">
    <location>
        <begin position="95"/>
        <end position="116"/>
    </location>
</feature>
<keyword evidence="1" id="KW-0472">Membrane</keyword>
<dbReference type="EMBL" id="BDFD01000023">
    <property type="protein sequence ID" value="GAV21217.1"/>
    <property type="molecule type" value="Genomic_DNA"/>
</dbReference>
<dbReference type="STRING" id="1921010.MMIC_P2197"/>
<feature type="transmembrane region" description="Helical" evidence="1">
    <location>
        <begin position="67"/>
        <end position="89"/>
    </location>
</feature>
<dbReference type="Proteomes" id="UP000231632">
    <property type="component" value="Unassembled WGS sequence"/>
</dbReference>
<sequence length="122" mass="13419">MYVAALVAVLFGIMTLKSGGQVLFGDESYRIAAGDYVPFVLWFNFTAGFIYLIAGVGIAFRKPWAAGVSMLIAASTLLVLAAFGLYIFTDGAYEMRTVVAMTLRSTIWTVISMLVFRQLVRR</sequence>
<evidence type="ECO:0000313" key="2">
    <source>
        <dbReference type="EMBL" id="GAV21217.1"/>
    </source>
</evidence>
<keyword evidence="1" id="KW-1133">Transmembrane helix</keyword>
<feature type="transmembrane region" description="Helical" evidence="1">
    <location>
        <begin position="36"/>
        <end position="60"/>
    </location>
</feature>
<organism evidence="2 3">
    <name type="scientific">Mariprofundus micogutta</name>
    <dbReference type="NCBI Taxonomy" id="1921010"/>
    <lineage>
        <taxon>Bacteria</taxon>
        <taxon>Pseudomonadati</taxon>
        <taxon>Pseudomonadota</taxon>
        <taxon>Candidatius Mariprofundia</taxon>
        <taxon>Mariprofundales</taxon>
        <taxon>Mariprofundaceae</taxon>
        <taxon>Mariprofundus</taxon>
    </lineage>
</organism>
<reference evidence="2 3" key="1">
    <citation type="journal article" date="2017" name="Arch. Microbiol.">
        <title>Mariprofundus micogutta sp. nov., a novel iron-oxidizing zetaproteobacterium isolated from a deep-sea hydrothermal field at the Bayonnaise knoll of the Izu-Ogasawara arc, and a description of Mariprofundales ord. nov. and Zetaproteobacteria classis nov.</title>
        <authorList>
            <person name="Makita H."/>
            <person name="Tanaka E."/>
            <person name="Mitsunobu S."/>
            <person name="Miyazaki M."/>
            <person name="Nunoura T."/>
            <person name="Uematsu K."/>
            <person name="Takaki Y."/>
            <person name="Nishi S."/>
            <person name="Shimamura S."/>
            <person name="Takai K."/>
        </authorList>
    </citation>
    <scope>NUCLEOTIDE SEQUENCE [LARGE SCALE GENOMIC DNA]</scope>
    <source>
        <strain evidence="2 3">ET2</strain>
    </source>
</reference>
<evidence type="ECO:0000256" key="1">
    <source>
        <dbReference type="SAM" id="Phobius"/>
    </source>
</evidence>